<proteinExistence type="predicted"/>
<name>A0A151RSZ9_CAJCA</name>
<organism evidence="1 2">
    <name type="scientific">Cajanus cajan</name>
    <name type="common">Pigeon pea</name>
    <name type="synonym">Cajanus indicus</name>
    <dbReference type="NCBI Taxonomy" id="3821"/>
    <lineage>
        <taxon>Eukaryota</taxon>
        <taxon>Viridiplantae</taxon>
        <taxon>Streptophyta</taxon>
        <taxon>Embryophyta</taxon>
        <taxon>Tracheophyta</taxon>
        <taxon>Spermatophyta</taxon>
        <taxon>Magnoliopsida</taxon>
        <taxon>eudicotyledons</taxon>
        <taxon>Gunneridae</taxon>
        <taxon>Pentapetalae</taxon>
        <taxon>rosids</taxon>
        <taxon>fabids</taxon>
        <taxon>Fabales</taxon>
        <taxon>Fabaceae</taxon>
        <taxon>Papilionoideae</taxon>
        <taxon>50 kb inversion clade</taxon>
        <taxon>NPAAA clade</taxon>
        <taxon>indigoferoid/millettioid clade</taxon>
        <taxon>Phaseoleae</taxon>
        <taxon>Cajanus</taxon>
    </lineage>
</organism>
<dbReference type="AlphaFoldDB" id="A0A151RSZ9"/>
<gene>
    <name evidence="1" type="ORF">KK1_032797</name>
</gene>
<protein>
    <submittedName>
        <fullName evidence="1">Uncharacterized protein</fullName>
    </submittedName>
</protein>
<keyword evidence="2" id="KW-1185">Reference proteome</keyword>
<reference evidence="1" key="1">
    <citation type="journal article" date="2012" name="Nat. Biotechnol.">
        <title>Draft genome sequence of pigeonpea (Cajanus cajan), an orphan legume crop of resource-poor farmers.</title>
        <authorList>
            <person name="Varshney R.K."/>
            <person name="Chen W."/>
            <person name="Li Y."/>
            <person name="Bharti A.K."/>
            <person name="Saxena R.K."/>
            <person name="Schlueter J.A."/>
            <person name="Donoghue M.T."/>
            <person name="Azam S."/>
            <person name="Fan G."/>
            <person name="Whaley A.M."/>
            <person name="Farmer A.D."/>
            <person name="Sheridan J."/>
            <person name="Iwata A."/>
            <person name="Tuteja R."/>
            <person name="Penmetsa R.V."/>
            <person name="Wu W."/>
            <person name="Upadhyaya H.D."/>
            <person name="Yang S.P."/>
            <person name="Shah T."/>
            <person name="Saxena K.B."/>
            <person name="Michael T."/>
            <person name="McCombie W.R."/>
            <person name="Yang B."/>
            <person name="Zhang G."/>
            <person name="Yang H."/>
            <person name="Wang J."/>
            <person name="Spillane C."/>
            <person name="Cook D.R."/>
            <person name="May G.D."/>
            <person name="Xu X."/>
            <person name="Jackson S.A."/>
        </authorList>
    </citation>
    <scope>NUCLEOTIDE SEQUENCE [LARGE SCALE GENOMIC DNA]</scope>
</reference>
<accession>A0A151RSZ9</accession>
<sequence>MINRSFAALIKDIMVEYASLLIFLLETRVSGTTTIKIIKKIRLDGRFLYKVLTKLLVHRLRPLMDTLVSPY</sequence>
<dbReference type="EMBL" id="KQ483583">
    <property type="protein sequence ID" value="KYP45682.1"/>
    <property type="molecule type" value="Genomic_DNA"/>
</dbReference>
<dbReference type="Proteomes" id="UP000075243">
    <property type="component" value="Unassembled WGS sequence"/>
</dbReference>
<evidence type="ECO:0000313" key="1">
    <source>
        <dbReference type="EMBL" id="KYP45682.1"/>
    </source>
</evidence>
<dbReference type="Gramene" id="C.cajan_29875.t">
    <property type="protein sequence ID" value="C.cajan_29875.t"/>
    <property type="gene ID" value="C.cajan_29875"/>
</dbReference>
<evidence type="ECO:0000313" key="2">
    <source>
        <dbReference type="Proteomes" id="UP000075243"/>
    </source>
</evidence>